<dbReference type="InterPro" id="IPR036291">
    <property type="entry name" value="NAD(P)-bd_dom_sf"/>
</dbReference>
<dbReference type="InterPro" id="IPR051687">
    <property type="entry name" value="Peroxisomal_Beta-Oxidation"/>
</dbReference>
<feature type="domain" description="Ketoreductase" evidence="4">
    <location>
        <begin position="13"/>
        <end position="199"/>
    </location>
</feature>
<evidence type="ECO:0000256" key="2">
    <source>
        <dbReference type="ARBA" id="ARBA00023002"/>
    </source>
</evidence>
<dbReference type="Proteomes" id="UP001500449">
    <property type="component" value="Unassembled WGS sequence"/>
</dbReference>
<proteinExistence type="inferred from homology"/>
<evidence type="ECO:0000313" key="6">
    <source>
        <dbReference type="Proteomes" id="UP001500449"/>
    </source>
</evidence>
<dbReference type="PRINTS" id="PR00081">
    <property type="entry name" value="GDHRDH"/>
</dbReference>
<evidence type="ECO:0000259" key="4">
    <source>
        <dbReference type="SMART" id="SM00822"/>
    </source>
</evidence>
<dbReference type="PROSITE" id="PS00061">
    <property type="entry name" value="ADH_SHORT"/>
    <property type="match status" value="1"/>
</dbReference>
<sequence>MTRSNPQLRFDGRVAIVTGAGRGLGRAHALLLASRGAAVVVNDLRSADDVVEEIVDAGGTAVAGEHDVSDISAADALVDLASEEFGRLDIVVNNAGVLHVAPFAELAKEQFDHTIGVHLFGTWALTQAAWRRFRQQDYGRVVITSSAAGLYGIGNPPMASYAAAKGGLYGLTRALAAESEGTGITVNALAPVAFTPLEAEHVPDPEQRRQLLAERPPEAVSPVVAFLAHESCPVNGQVFAARAGQVQRVFMAETVGTPQGSCLTPEDVAGLFDVVQDQRGYTVPEPYVAPEGTV</sequence>
<dbReference type="Gene3D" id="3.40.50.720">
    <property type="entry name" value="NAD(P)-binding Rossmann-like Domain"/>
    <property type="match status" value="1"/>
</dbReference>
<dbReference type="PANTHER" id="PTHR45024:SF2">
    <property type="entry name" value="SCP2 DOMAIN-CONTAINING PROTEIN"/>
    <property type="match status" value="1"/>
</dbReference>
<dbReference type="PRINTS" id="PR00080">
    <property type="entry name" value="SDRFAMILY"/>
</dbReference>
<dbReference type="InterPro" id="IPR002347">
    <property type="entry name" value="SDR_fam"/>
</dbReference>
<keyword evidence="6" id="KW-1185">Reference proteome</keyword>
<dbReference type="EMBL" id="BAAAQK010000017">
    <property type="protein sequence ID" value="GAA1858842.1"/>
    <property type="molecule type" value="Genomic_DNA"/>
</dbReference>
<evidence type="ECO:0000256" key="3">
    <source>
        <dbReference type="RuleBase" id="RU000363"/>
    </source>
</evidence>
<dbReference type="SMART" id="SM00822">
    <property type="entry name" value="PKS_KR"/>
    <property type="match status" value="1"/>
</dbReference>
<dbReference type="Pfam" id="PF00106">
    <property type="entry name" value="adh_short"/>
    <property type="match status" value="1"/>
</dbReference>
<evidence type="ECO:0000256" key="1">
    <source>
        <dbReference type="ARBA" id="ARBA00006484"/>
    </source>
</evidence>
<comment type="similarity">
    <text evidence="1 3">Belongs to the short-chain dehydrogenases/reductases (SDR) family.</text>
</comment>
<keyword evidence="2" id="KW-0560">Oxidoreductase</keyword>
<dbReference type="InterPro" id="IPR020904">
    <property type="entry name" value="Sc_DH/Rdtase_CS"/>
</dbReference>
<accession>A0ABN2NBT7</accession>
<dbReference type="InterPro" id="IPR057326">
    <property type="entry name" value="KR_dom"/>
</dbReference>
<dbReference type="PANTHER" id="PTHR45024">
    <property type="entry name" value="DEHYDROGENASES, SHORT CHAIN"/>
    <property type="match status" value="1"/>
</dbReference>
<dbReference type="SUPFAM" id="SSF51735">
    <property type="entry name" value="NAD(P)-binding Rossmann-fold domains"/>
    <property type="match status" value="1"/>
</dbReference>
<comment type="caution">
    <text evidence="5">The sequence shown here is derived from an EMBL/GenBank/DDBJ whole genome shotgun (WGS) entry which is preliminary data.</text>
</comment>
<protein>
    <submittedName>
        <fullName evidence="5">SDR family oxidoreductase</fullName>
    </submittedName>
</protein>
<name>A0ABN2NBT7_9PSEU</name>
<dbReference type="RefSeq" id="WP_344420093.1">
    <property type="nucleotide sequence ID" value="NZ_BAAAQK010000017.1"/>
</dbReference>
<evidence type="ECO:0000313" key="5">
    <source>
        <dbReference type="EMBL" id="GAA1858842.1"/>
    </source>
</evidence>
<reference evidence="5 6" key="1">
    <citation type="journal article" date="2019" name="Int. J. Syst. Evol. Microbiol.">
        <title>The Global Catalogue of Microorganisms (GCM) 10K type strain sequencing project: providing services to taxonomists for standard genome sequencing and annotation.</title>
        <authorList>
            <consortium name="The Broad Institute Genomics Platform"/>
            <consortium name="The Broad Institute Genome Sequencing Center for Infectious Disease"/>
            <person name="Wu L."/>
            <person name="Ma J."/>
        </authorList>
    </citation>
    <scope>NUCLEOTIDE SEQUENCE [LARGE SCALE GENOMIC DNA]</scope>
    <source>
        <strain evidence="5 6">JCM 16009</strain>
    </source>
</reference>
<organism evidence="5 6">
    <name type="scientific">Pseudonocardia ailaonensis</name>
    <dbReference type="NCBI Taxonomy" id="367279"/>
    <lineage>
        <taxon>Bacteria</taxon>
        <taxon>Bacillati</taxon>
        <taxon>Actinomycetota</taxon>
        <taxon>Actinomycetes</taxon>
        <taxon>Pseudonocardiales</taxon>
        <taxon>Pseudonocardiaceae</taxon>
        <taxon>Pseudonocardia</taxon>
    </lineage>
</organism>
<gene>
    <name evidence="5" type="ORF">GCM10009836_43850</name>
</gene>